<dbReference type="Proteomes" id="UP000258905">
    <property type="component" value="Unassembled WGS sequence"/>
</dbReference>
<evidence type="ECO:0000313" key="1">
    <source>
        <dbReference type="EMBL" id="SVN67371.1"/>
    </source>
</evidence>
<name>A0A486W199_KLEPN</name>
<evidence type="ECO:0000313" key="3">
    <source>
        <dbReference type="EMBL" id="VGM56474.1"/>
    </source>
</evidence>
<dbReference type="EMBL" id="UIUC01000071">
    <property type="protein sequence ID" value="SVN67371.1"/>
    <property type="molecule type" value="Genomic_DNA"/>
</dbReference>
<dbReference type="EMBL" id="CAAHCW010000049">
    <property type="protein sequence ID" value="VGM20604.1"/>
    <property type="molecule type" value="Genomic_DNA"/>
</dbReference>
<evidence type="ECO:0000313" key="4">
    <source>
        <dbReference type="Proteomes" id="UP000258905"/>
    </source>
</evidence>
<reference evidence="3" key="1">
    <citation type="submission" date="2019-03" db="EMBL/GenBank/DDBJ databases">
        <authorList>
            <consortium name="Pathogen Informatics"/>
        </authorList>
    </citation>
    <scope>NUCLEOTIDE SEQUENCE</scope>
    <source>
        <strain evidence="2">5012STDY7626443</strain>
        <strain evidence="3">5012STDY7626467</strain>
        <strain evidence="1 4">EuSCAPE_GR003</strain>
    </source>
</reference>
<gene>
    <name evidence="1" type="ORF">SAMEA3649591_05437</name>
    <name evidence="3" type="ORF">SAMEA4873629_05222</name>
    <name evidence="2" type="ORF">SAMEA4873645_05435</name>
</gene>
<dbReference type="EMBL" id="CAAHDI010000029">
    <property type="protein sequence ID" value="VGM56474.1"/>
    <property type="molecule type" value="Genomic_DNA"/>
</dbReference>
<dbReference type="AlphaFoldDB" id="A0A486W199"/>
<evidence type="ECO:0000313" key="2">
    <source>
        <dbReference type="EMBL" id="VGM20604.1"/>
    </source>
</evidence>
<accession>A0A486W199</accession>
<proteinExistence type="predicted"/>
<protein>
    <submittedName>
        <fullName evidence="3">Uncharacterized protein</fullName>
    </submittedName>
</protein>
<organism evidence="3">
    <name type="scientific">Klebsiella pneumoniae</name>
    <dbReference type="NCBI Taxonomy" id="573"/>
    <lineage>
        <taxon>Bacteria</taxon>
        <taxon>Pseudomonadati</taxon>
        <taxon>Pseudomonadota</taxon>
        <taxon>Gammaproteobacteria</taxon>
        <taxon>Enterobacterales</taxon>
        <taxon>Enterobacteriaceae</taxon>
        <taxon>Klebsiella/Raoultella group</taxon>
        <taxon>Klebsiella</taxon>
        <taxon>Klebsiella pneumoniae complex</taxon>
    </lineage>
</organism>
<sequence>MRFLMKWRFTETETGITLVTGFYTAISPVLVEMAR</sequence>